<proteinExistence type="inferred from homology"/>
<dbReference type="InterPro" id="IPR000668">
    <property type="entry name" value="Peptidase_C1A_C"/>
</dbReference>
<comment type="similarity">
    <text evidence="1">Belongs to the peptidase C1 family.</text>
</comment>
<dbReference type="EMBL" id="JAGKQM010000011">
    <property type="protein sequence ID" value="KAH0902975.1"/>
    <property type="molecule type" value="Genomic_DNA"/>
</dbReference>
<dbReference type="PANTHER" id="PTHR12411">
    <property type="entry name" value="CYSTEINE PROTEASE FAMILY C1-RELATED"/>
    <property type="match status" value="1"/>
</dbReference>
<reference evidence="6 7" key="1">
    <citation type="submission" date="2021-05" db="EMBL/GenBank/DDBJ databases">
        <title>Genome Assembly of Synthetic Allotetraploid Brassica napus Reveals Homoeologous Exchanges between Subgenomes.</title>
        <authorList>
            <person name="Davis J.T."/>
        </authorList>
    </citation>
    <scope>NUCLEOTIDE SEQUENCE [LARGE SCALE GENOMIC DNA]</scope>
    <source>
        <strain evidence="7">cv. Da-Ae</strain>
        <tissue evidence="6">Seedling</tissue>
    </source>
</reference>
<dbReference type="Gene3D" id="3.90.70.10">
    <property type="entry name" value="Cysteine proteinases"/>
    <property type="match status" value="1"/>
</dbReference>
<comment type="caution">
    <text evidence="6">The sequence shown here is derived from an EMBL/GenBank/DDBJ whole genome shotgun (WGS) entry which is preliminary data.</text>
</comment>
<keyword evidence="3" id="KW-0378">Hydrolase</keyword>
<sequence length="386" mass="43175">MIAATTTKPSTGCKTVARENPVVKPENVKRGGELMEVDMLFLRYSVLKTHLRLETDSSGQRITFSGQILNYQNTAAQEVELLGDENTAADLRCCFTPLEDNTFPNNKLLILSMVIQRLDPSSISNRLGCIETNKKVKSYWLGLNEFADLNHEEFKNEYLGLKTDIERGDDERSYQEFAYKDVDVEALPKSVDWRKKGTKALVKVIAFSIVAAVEGINKIVTGNLTILYEQELIDCGFVTQLTTMAATVVSWITLLSTFSRTEDESEMVTISGHQDVPRNYEKSLLKALAHHLSVLLLMLLGVFDGQCGVNLDHGVAAVVYGSSKGSYHCEVFLDQHGERKVASGRKGTLINQRVSVESIRWVLSPLKRSDNIILSYLHFVIIFKTT</sequence>
<name>A0ABQ8BDS6_BRANA</name>
<organism evidence="6 7">
    <name type="scientific">Brassica napus</name>
    <name type="common">Rape</name>
    <dbReference type="NCBI Taxonomy" id="3708"/>
    <lineage>
        <taxon>Eukaryota</taxon>
        <taxon>Viridiplantae</taxon>
        <taxon>Streptophyta</taxon>
        <taxon>Embryophyta</taxon>
        <taxon>Tracheophyta</taxon>
        <taxon>Spermatophyta</taxon>
        <taxon>Magnoliopsida</taxon>
        <taxon>eudicotyledons</taxon>
        <taxon>Gunneridae</taxon>
        <taxon>Pentapetalae</taxon>
        <taxon>rosids</taxon>
        <taxon>malvids</taxon>
        <taxon>Brassicales</taxon>
        <taxon>Brassicaceae</taxon>
        <taxon>Brassiceae</taxon>
        <taxon>Brassica</taxon>
    </lineage>
</organism>
<protein>
    <recommendedName>
        <fullName evidence="5">Peptidase C1A papain C-terminal domain-containing protein</fullName>
    </recommendedName>
</protein>
<keyword evidence="2" id="KW-0645">Protease</keyword>
<evidence type="ECO:0000259" key="5">
    <source>
        <dbReference type="SMART" id="SM00645"/>
    </source>
</evidence>
<evidence type="ECO:0000256" key="2">
    <source>
        <dbReference type="ARBA" id="ARBA00022670"/>
    </source>
</evidence>
<accession>A0ABQ8BDS6</accession>
<evidence type="ECO:0000256" key="1">
    <source>
        <dbReference type="ARBA" id="ARBA00008455"/>
    </source>
</evidence>
<dbReference type="InterPro" id="IPR038765">
    <property type="entry name" value="Papain-like_cys_pep_sf"/>
</dbReference>
<evidence type="ECO:0000256" key="4">
    <source>
        <dbReference type="ARBA" id="ARBA00022807"/>
    </source>
</evidence>
<keyword evidence="7" id="KW-1185">Reference proteome</keyword>
<gene>
    <name evidence="6" type="ORF">HID58_042478</name>
</gene>
<dbReference type="InterPro" id="IPR013128">
    <property type="entry name" value="Peptidase_C1A"/>
</dbReference>
<dbReference type="SUPFAM" id="SSF54001">
    <property type="entry name" value="Cysteine proteinases"/>
    <property type="match status" value="1"/>
</dbReference>
<dbReference type="SMART" id="SM00645">
    <property type="entry name" value="Pept_C1"/>
    <property type="match status" value="1"/>
</dbReference>
<feature type="domain" description="Peptidase C1A papain C-terminal" evidence="5">
    <location>
        <begin position="187"/>
        <end position="358"/>
    </location>
</feature>
<dbReference type="Proteomes" id="UP000824890">
    <property type="component" value="Unassembled WGS sequence"/>
</dbReference>
<evidence type="ECO:0000313" key="6">
    <source>
        <dbReference type="EMBL" id="KAH0902975.1"/>
    </source>
</evidence>
<evidence type="ECO:0000313" key="7">
    <source>
        <dbReference type="Proteomes" id="UP000824890"/>
    </source>
</evidence>
<evidence type="ECO:0000256" key="3">
    <source>
        <dbReference type="ARBA" id="ARBA00022801"/>
    </source>
</evidence>
<keyword evidence="4" id="KW-0788">Thiol protease</keyword>